<evidence type="ECO:0000256" key="3">
    <source>
        <dbReference type="ARBA" id="ARBA00022692"/>
    </source>
</evidence>
<dbReference type="InterPro" id="IPR000917">
    <property type="entry name" value="Sulfatase_N"/>
</dbReference>
<dbReference type="Gene3D" id="3.40.720.10">
    <property type="entry name" value="Alkaline Phosphatase, subunit A"/>
    <property type="match status" value="1"/>
</dbReference>
<evidence type="ECO:0000256" key="2">
    <source>
        <dbReference type="ARBA" id="ARBA00022475"/>
    </source>
</evidence>
<dbReference type="PANTHER" id="PTHR47371">
    <property type="entry name" value="LIPOTEICHOIC ACID SYNTHASE"/>
    <property type="match status" value="1"/>
</dbReference>
<evidence type="ECO:0000313" key="9">
    <source>
        <dbReference type="EMBL" id="QSQ20211.1"/>
    </source>
</evidence>
<evidence type="ECO:0000256" key="6">
    <source>
        <dbReference type="SAM" id="MobiDB-lite"/>
    </source>
</evidence>
<organism evidence="9 10">
    <name type="scientific">Pyxidicoccus parkwayensis</name>
    <dbReference type="NCBI Taxonomy" id="2813578"/>
    <lineage>
        <taxon>Bacteria</taxon>
        <taxon>Pseudomonadati</taxon>
        <taxon>Myxococcota</taxon>
        <taxon>Myxococcia</taxon>
        <taxon>Myxococcales</taxon>
        <taxon>Cystobacterineae</taxon>
        <taxon>Myxococcaceae</taxon>
        <taxon>Pyxidicoccus</taxon>
    </lineage>
</organism>
<evidence type="ECO:0000313" key="10">
    <source>
        <dbReference type="Proteomes" id="UP000662747"/>
    </source>
</evidence>
<dbReference type="CDD" id="cd16015">
    <property type="entry name" value="LTA_synthase"/>
    <property type="match status" value="1"/>
</dbReference>
<keyword evidence="10" id="KW-1185">Reference proteome</keyword>
<dbReference type="PANTHER" id="PTHR47371:SF3">
    <property type="entry name" value="PHOSPHOGLYCEROL TRANSFERASE I"/>
    <property type="match status" value="1"/>
</dbReference>
<dbReference type="InterPro" id="IPR017850">
    <property type="entry name" value="Alkaline_phosphatase_core_sf"/>
</dbReference>
<feature type="transmembrane region" description="Helical" evidence="7">
    <location>
        <begin position="82"/>
        <end position="101"/>
    </location>
</feature>
<dbReference type="SUPFAM" id="SSF53649">
    <property type="entry name" value="Alkaline phosphatase-like"/>
    <property type="match status" value="1"/>
</dbReference>
<evidence type="ECO:0000256" key="4">
    <source>
        <dbReference type="ARBA" id="ARBA00022989"/>
    </source>
</evidence>
<keyword evidence="2" id="KW-1003">Cell membrane</keyword>
<feature type="transmembrane region" description="Helical" evidence="7">
    <location>
        <begin position="173"/>
        <end position="193"/>
    </location>
</feature>
<feature type="region of interest" description="Disordered" evidence="6">
    <location>
        <begin position="625"/>
        <end position="647"/>
    </location>
</feature>
<gene>
    <name evidence="9" type="ORF">JY651_33770</name>
</gene>
<feature type="transmembrane region" description="Helical" evidence="7">
    <location>
        <begin position="57"/>
        <end position="76"/>
    </location>
</feature>
<feature type="domain" description="Sulfatase N-terminal" evidence="8">
    <location>
        <begin position="263"/>
        <end position="552"/>
    </location>
</feature>
<evidence type="ECO:0000256" key="7">
    <source>
        <dbReference type="SAM" id="Phobius"/>
    </source>
</evidence>
<feature type="transmembrane region" description="Helical" evidence="7">
    <location>
        <begin position="20"/>
        <end position="45"/>
    </location>
</feature>
<comment type="subcellular location">
    <subcellularLocation>
        <location evidence="1">Cell membrane</location>
        <topology evidence="1">Multi-pass membrane protein</topology>
    </subcellularLocation>
</comment>
<evidence type="ECO:0000259" key="8">
    <source>
        <dbReference type="Pfam" id="PF00884"/>
    </source>
</evidence>
<reference evidence="9 10" key="1">
    <citation type="submission" date="2021-02" db="EMBL/GenBank/DDBJ databases">
        <title>De Novo genome assembly of isolated myxobacteria.</title>
        <authorList>
            <person name="Stevens D.C."/>
        </authorList>
    </citation>
    <scope>NUCLEOTIDE SEQUENCE [LARGE SCALE GENOMIC DNA]</scope>
    <source>
        <strain evidence="10">SCPEA02</strain>
    </source>
</reference>
<name>A0ABX7NP36_9BACT</name>
<evidence type="ECO:0000256" key="5">
    <source>
        <dbReference type="ARBA" id="ARBA00023136"/>
    </source>
</evidence>
<protein>
    <submittedName>
        <fullName evidence="9">LTA synthase family protein</fullName>
    </submittedName>
</protein>
<sequence>MARRSPHPEPIFFRQKTRSVFWPCVAVILAAAALVAASELTIAAFSPAGIHGIHERNPLSMLINVGVITAAVGLLWTATNRLGVSLALVSAGLLFTSSVHIRKLQLIGRPLLPWDFLEWRQVTSLAPTLLPGAGALIAILAGLLVLAALVALVRAVRRGRPRFPLPGLSRGGLAVASLAYLLTITFYAHLPLLPKAFMRFGVMHQVWDQRTNFQANGLPLMLLWNWEGLRMDPGSAYSAETVRVALGRDAEPPATAPPEPVDVVIYMAESLWDPTQLGVKLSTDPLPFLHGLMATHSSGHLISPTFGGGTANAEFELLTGMSTSFVPDGSFPYQHYVLKPVEALPSLFRDAGYHTSAIHPFHGWYWSRDVVYPLLGFNDFQSLSSFANAKQEGPWVSDEALVDHILEQLSDTRRPHFIMAITMSTHGPYSLPLTGAEQVRVTGDISPDNTLLLTNYAHKLRQTDRALERLVRTLEARPRKTLLVVFGDHLPMLGPNYGLYREAGYLKEPWTDAQRERMAEVPVVFWSNFAMPRQDLHLSMSLFAPRILEAAGMKPHGFFAFLEDLSRHLPVVRSDVVKTGAGAYLPLSERDADSPAPGSPAEWLRRYRLLTYDRLAGERFSVVPAREPRPSLPSSLAGPSTAKVHAP</sequence>
<dbReference type="EMBL" id="CP071090">
    <property type="protein sequence ID" value="QSQ20211.1"/>
    <property type="molecule type" value="Genomic_DNA"/>
</dbReference>
<feature type="transmembrane region" description="Helical" evidence="7">
    <location>
        <begin position="129"/>
        <end position="153"/>
    </location>
</feature>
<dbReference type="Pfam" id="PF00884">
    <property type="entry name" value="Sulfatase"/>
    <property type="match status" value="1"/>
</dbReference>
<dbReference type="InterPro" id="IPR050448">
    <property type="entry name" value="OpgB/LTA_synthase_biosynth"/>
</dbReference>
<evidence type="ECO:0000256" key="1">
    <source>
        <dbReference type="ARBA" id="ARBA00004651"/>
    </source>
</evidence>
<dbReference type="RefSeq" id="WP_206721792.1">
    <property type="nucleotide sequence ID" value="NZ_CP071090.1"/>
</dbReference>
<dbReference type="Proteomes" id="UP000662747">
    <property type="component" value="Chromosome"/>
</dbReference>
<proteinExistence type="predicted"/>
<accession>A0ABX7NP36</accession>
<keyword evidence="4 7" id="KW-1133">Transmembrane helix</keyword>
<keyword evidence="3 7" id="KW-0812">Transmembrane</keyword>
<keyword evidence="5 7" id="KW-0472">Membrane</keyword>